<dbReference type="SMART" id="SM00563">
    <property type="entry name" value="PlsC"/>
    <property type="match status" value="1"/>
</dbReference>
<evidence type="ECO:0000313" key="6">
    <source>
        <dbReference type="Proteomes" id="UP000799441"/>
    </source>
</evidence>
<keyword evidence="6" id="KW-1185">Reference proteome</keyword>
<evidence type="ECO:0000256" key="3">
    <source>
        <dbReference type="ARBA" id="ARBA00023315"/>
    </source>
</evidence>
<dbReference type="CDD" id="cd07990">
    <property type="entry name" value="LPLAT_LCLAT1-like"/>
    <property type="match status" value="1"/>
</dbReference>
<dbReference type="PANTHER" id="PTHR10983">
    <property type="entry name" value="1-ACYLGLYCEROL-3-PHOSPHATE ACYLTRANSFERASE-RELATED"/>
    <property type="match status" value="1"/>
</dbReference>
<sequence length="340" mass="38844">MGITSASDPPSFLTSFTTTLKHAVRILYRTVRSTAIILPWLTHLFLADLLLSFVCLPLTPLFPTTAYNLSSYLASSVWYSIQHIFTNRNNASIIVSGLSNLPPLPVDGREDGESAIVVANHAEWTDFYMVQELAIRQGMLGRCRWFAKKELKWVPFLGWGLWAMRMPLVSRRWVDDKKEMERVFYGITDRKLPVGLISFSEATRYTPAKRAATIDWCKAHSKPVPPGHLLYPRTKGFVATVSSLRDRAPHVKAVYDLTIAYANGKKFMVPPSFLTSITVPDLVKAGWRFWVHVERFSIEDLPKDEEKLGMWLEERWIEKGERLEGLREKLEAGDDWDALN</sequence>
<feature type="domain" description="Phospholipid/glycerol acyltransferase" evidence="4">
    <location>
        <begin position="115"/>
        <end position="238"/>
    </location>
</feature>
<organism evidence="5 6">
    <name type="scientific">Polychaeton citri CBS 116435</name>
    <dbReference type="NCBI Taxonomy" id="1314669"/>
    <lineage>
        <taxon>Eukaryota</taxon>
        <taxon>Fungi</taxon>
        <taxon>Dikarya</taxon>
        <taxon>Ascomycota</taxon>
        <taxon>Pezizomycotina</taxon>
        <taxon>Dothideomycetes</taxon>
        <taxon>Dothideomycetidae</taxon>
        <taxon>Capnodiales</taxon>
        <taxon>Capnodiaceae</taxon>
        <taxon>Polychaeton</taxon>
    </lineage>
</organism>
<gene>
    <name evidence="5" type="ORF">K431DRAFT_281347</name>
</gene>
<comment type="caution">
    <text evidence="5">The sequence shown here is derived from an EMBL/GenBank/DDBJ whole genome shotgun (WGS) entry which is preliminary data.</text>
</comment>
<dbReference type="AlphaFoldDB" id="A0A9P4QHA3"/>
<dbReference type="PANTHER" id="PTHR10983:SF24">
    <property type="entry name" value="1-ACYLGLYCEROL-3-PHOSPHATE O-ACYLTRANSFERASE 3, ISOFORM E-RELATED"/>
    <property type="match status" value="1"/>
</dbReference>
<proteinExistence type="inferred from homology"/>
<evidence type="ECO:0000256" key="2">
    <source>
        <dbReference type="ARBA" id="ARBA00022679"/>
    </source>
</evidence>
<dbReference type="Pfam" id="PF01553">
    <property type="entry name" value="Acyltransferase"/>
    <property type="match status" value="1"/>
</dbReference>
<comment type="similarity">
    <text evidence="1">Belongs to the 1-acyl-sn-glycerol-3-phosphate acyltransferase family.</text>
</comment>
<dbReference type="EMBL" id="MU003769">
    <property type="protein sequence ID" value="KAF2724871.1"/>
    <property type="molecule type" value="Genomic_DNA"/>
</dbReference>
<dbReference type="OrthoDB" id="189226at2759"/>
<name>A0A9P4QHA3_9PEZI</name>
<evidence type="ECO:0000313" key="5">
    <source>
        <dbReference type="EMBL" id="KAF2724871.1"/>
    </source>
</evidence>
<dbReference type="Proteomes" id="UP000799441">
    <property type="component" value="Unassembled WGS sequence"/>
</dbReference>
<dbReference type="GO" id="GO:0003841">
    <property type="term" value="F:1-acylglycerol-3-phosphate O-acyltransferase activity"/>
    <property type="evidence" value="ECO:0007669"/>
    <property type="project" value="TreeGrafter"/>
</dbReference>
<keyword evidence="3" id="KW-0012">Acyltransferase</keyword>
<reference evidence="5" key="1">
    <citation type="journal article" date="2020" name="Stud. Mycol.">
        <title>101 Dothideomycetes genomes: a test case for predicting lifestyles and emergence of pathogens.</title>
        <authorList>
            <person name="Haridas S."/>
            <person name="Albert R."/>
            <person name="Binder M."/>
            <person name="Bloem J."/>
            <person name="Labutti K."/>
            <person name="Salamov A."/>
            <person name="Andreopoulos B."/>
            <person name="Baker S."/>
            <person name="Barry K."/>
            <person name="Bills G."/>
            <person name="Bluhm B."/>
            <person name="Cannon C."/>
            <person name="Castanera R."/>
            <person name="Culley D."/>
            <person name="Daum C."/>
            <person name="Ezra D."/>
            <person name="Gonzalez J."/>
            <person name="Henrissat B."/>
            <person name="Kuo A."/>
            <person name="Liang C."/>
            <person name="Lipzen A."/>
            <person name="Lutzoni F."/>
            <person name="Magnuson J."/>
            <person name="Mondo S."/>
            <person name="Nolan M."/>
            <person name="Ohm R."/>
            <person name="Pangilinan J."/>
            <person name="Park H.-J."/>
            <person name="Ramirez L."/>
            <person name="Alfaro M."/>
            <person name="Sun H."/>
            <person name="Tritt A."/>
            <person name="Yoshinaga Y."/>
            <person name="Zwiers L.-H."/>
            <person name="Turgeon B."/>
            <person name="Goodwin S."/>
            <person name="Spatafora J."/>
            <person name="Crous P."/>
            <person name="Grigoriev I."/>
        </authorList>
    </citation>
    <scope>NUCLEOTIDE SEQUENCE</scope>
    <source>
        <strain evidence="5">CBS 116435</strain>
    </source>
</reference>
<dbReference type="GO" id="GO:0012505">
    <property type="term" value="C:endomembrane system"/>
    <property type="evidence" value="ECO:0007669"/>
    <property type="project" value="TreeGrafter"/>
</dbReference>
<dbReference type="InterPro" id="IPR032098">
    <property type="entry name" value="Acyltransf_C"/>
</dbReference>
<evidence type="ECO:0000256" key="1">
    <source>
        <dbReference type="ARBA" id="ARBA00008655"/>
    </source>
</evidence>
<evidence type="ECO:0000259" key="4">
    <source>
        <dbReference type="SMART" id="SM00563"/>
    </source>
</evidence>
<dbReference type="SUPFAM" id="SSF69593">
    <property type="entry name" value="Glycerol-3-phosphate (1)-acyltransferase"/>
    <property type="match status" value="1"/>
</dbReference>
<dbReference type="Pfam" id="PF16076">
    <property type="entry name" value="Acyltransf_C"/>
    <property type="match status" value="1"/>
</dbReference>
<dbReference type="InterPro" id="IPR002123">
    <property type="entry name" value="Plipid/glycerol_acylTrfase"/>
</dbReference>
<keyword evidence="2" id="KW-0808">Transferase</keyword>
<protein>
    <recommendedName>
        <fullName evidence="4">Phospholipid/glycerol acyltransferase domain-containing protein</fullName>
    </recommendedName>
</protein>
<accession>A0A9P4QHA3</accession>